<evidence type="ECO:0000313" key="3">
    <source>
        <dbReference type="EMBL" id="TDK62278.1"/>
    </source>
</evidence>
<name>A0A4R5VTP3_9BACI</name>
<comment type="caution">
    <text evidence="3">The sequence shown here is derived from an EMBL/GenBank/DDBJ whole genome shotgun (WGS) entry which is preliminary data.</text>
</comment>
<keyword evidence="1" id="KW-0812">Transmembrane</keyword>
<accession>A0A4R5VTP3</accession>
<evidence type="ECO:0000259" key="2">
    <source>
        <dbReference type="Pfam" id="PF07811"/>
    </source>
</evidence>
<dbReference type="Proteomes" id="UP000295132">
    <property type="component" value="Unassembled WGS sequence"/>
</dbReference>
<proteinExistence type="predicted"/>
<keyword evidence="1" id="KW-1133">Transmembrane helix</keyword>
<sequence length="133" mass="14172">MHTCLGWFLMKSEKGQSLVEFALILPILVLLLFGIIDFARIFHVYLTMDHAGREAARAASIGKDDSTIKSTAVSDASSIGLTADKVGVTPSGTKTSGSNISITITYPITFLTPVIGNIVGPITLTDTTVMRVE</sequence>
<dbReference type="EMBL" id="SMYO01000004">
    <property type="protein sequence ID" value="TDK62278.1"/>
    <property type="molecule type" value="Genomic_DNA"/>
</dbReference>
<keyword evidence="1" id="KW-0472">Membrane</keyword>
<evidence type="ECO:0000313" key="4">
    <source>
        <dbReference type="Proteomes" id="UP000295132"/>
    </source>
</evidence>
<gene>
    <name evidence="3" type="ORF">E2K98_09480</name>
</gene>
<evidence type="ECO:0000256" key="1">
    <source>
        <dbReference type="SAM" id="Phobius"/>
    </source>
</evidence>
<feature type="domain" description="TadE-like" evidence="2">
    <location>
        <begin position="15"/>
        <end position="57"/>
    </location>
</feature>
<protein>
    <submittedName>
        <fullName evidence="3">Pilus assembly protein</fullName>
    </submittedName>
</protein>
<feature type="transmembrane region" description="Helical" evidence="1">
    <location>
        <begin position="18"/>
        <end position="39"/>
    </location>
</feature>
<dbReference type="Pfam" id="PF07811">
    <property type="entry name" value="TadE"/>
    <property type="match status" value="1"/>
</dbReference>
<dbReference type="InterPro" id="IPR012495">
    <property type="entry name" value="TadE-like_dom"/>
</dbReference>
<dbReference type="AlphaFoldDB" id="A0A4R5VTP3"/>
<reference evidence="3 4" key="1">
    <citation type="submission" date="2019-03" db="EMBL/GenBank/DDBJ databases">
        <title>Bacillus niacini sp. nov. a Nicotinate-Metabolizing Mesophile Isolated from Soil.</title>
        <authorList>
            <person name="Zhang G."/>
        </authorList>
    </citation>
    <scope>NUCLEOTIDE SEQUENCE [LARGE SCALE GENOMIC DNA]</scope>
    <source>
        <strain evidence="3 4">WN066</strain>
    </source>
</reference>
<organism evidence="3 4">
    <name type="scientific">Bacillus salipaludis</name>
    <dbReference type="NCBI Taxonomy" id="2547811"/>
    <lineage>
        <taxon>Bacteria</taxon>
        <taxon>Bacillati</taxon>
        <taxon>Bacillota</taxon>
        <taxon>Bacilli</taxon>
        <taxon>Bacillales</taxon>
        <taxon>Bacillaceae</taxon>
        <taxon>Bacillus</taxon>
    </lineage>
</organism>